<gene>
    <name evidence="3" type="ORF">A1O1_06457</name>
</gene>
<organism evidence="3 4">
    <name type="scientific">Capronia coronata CBS 617.96</name>
    <dbReference type="NCBI Taxonomy" id="1182541"/>
    <lineage>
        <taxon>Eukaryota</taxon>
        <taxon>Fungi</taxon>
        <taxon>Dikarya</taxon>
        <taxon>Ascomycota</taxon>
        <taxon>Pezizomycotina</taxon>
        <taxon>Eurotiomycetes</taxon>
        <taxon>Chaetothyriomycetidae</taxon>
        <taxon>Chaetothyriales</taxon>
        <taxon>Herpotrichiellaceae</taxon>
        <taxon>Capronia</taxon>
    </lineage>
</organism>
<proteinExistence type="predicted"/>
<keyword evidence="2" id="KW-1133">Transmembrane helix</keyword>
<protein>
    <submittedName>
        <fullName evidence="3">Uncharacterized protein</fullName>
    </submittedName>
</protein>
<comment type="caution">
    <text evidence="3">The sequence shown here is derived from an EMBL/GenBank/DDBJ whole genome shotgun (WGS) entry which is preliminary data.</text>
</comment>
<keyword evidence="2" id="KW-0472">Membrane</keyword>
<dbReference type="Proteomes" id="UP000019484">
    <property type="component" value="Unassembled WGS sequence"/>
</dbReference>
<evidence type="ECO:0000256" key="1">
    <source>
        <dbReference type="SAM" id="MobiDB-lite"/>
    </source>
</evidence>
<dbReference type="AlphaFoldDB" id="W9Y0S4"/>
<feature type="region of interest" description="Disordered" evidence="1">
    <location>
        <begin position="316"/>
        <end position="346"/>
    </location>
</feature>
<feature type="compositionally biased region" description="Low complexity" evidence="1">
    <location>
        <begin position="247"/>
        <end position="263"/>
    </location>
</feature>
<accession>W9Y0S4</accession>
<feature type="compositionally biased region" description="Polar residues" evidence="1">
    <location>
        <begin position="325"/>
        <end position="338"/>
    </location>
</feature>
<evidence type="ECO:0000313" key="4">
    <source>
        <dbReference type="Proteomes" id="UP000019484"/>
    </source>
</evidence>
<dbReference type="RefSeq" id="XP_007725526.1">
    <property type="nucleotide sequence ID" value="XM_007727336.1"/>
</dbReference>
<name>W9Y0S4_9EURO</name>
<keyword evidence="2" id="KW-0812">Transmembrane</keyword>
<feature type="transmembrane region" description="Helical" evidence="2">
    <location>
        <begin position="42"/>
        <end position="62"/>
    </location>
</feature>
<keyword evidence="4" id="KW-1185">Reference proteome</keyword>
<evidence type="ECO:0000256" key="2">
    <source>
        <dbReference type="SAM" id="Phobius"/>
    </source>
</evidence>
<evidence type="ECO:0000313" key="3">
    <source>
        <dbReference type="EMBL" id="EXJ86088.1"/>
    </source>
</evidence>
<reference evidence="3 4" key="1">
    <citation type="submission" date="2013-03" db="EMBL/GenBank/DDBJ databases">
        <title>The Genome Sequence of Capronia coronata CBS 617.96.</title>
        <authorList>
            <consortium name="The Broad Institute Genomics Platform"/>
            <person name="Cuomo C."/>
            <person name="de Hoog S."/>
            <person name="Gorbushina A."/>
            <person name="Walker B."/>
            <person name="Young S.K."/>
            <person name="Zeng Q."/>
            <person name="Gargeya S."/>
            <person name="Fitzgerald M."/>
            <person name="Haas B."/>
            <person name="Abouelleil A."/>
            <person name="Allen A.W."/>
            <person name="Alvarado L."/>
            <person name="Arachchi H.M."/>
            <person name="Berlin A.M."/>
            <person name="Chapman S.B."/>
            <person name="Gainer-Dewar J."/>
            <person name="Goldberg J."/>
            <person name="Griggs A."/>
            <person name="Gujja S."/>
            <person name="Hansen M."/>
            <person name="Howarth C."/>
            <person name="Imamovic A."/>
            <person name="Ireland A."/>
            <person name="Larimer J."/>
            <person name="McCowan C."/>
            <person name="Murphy C."/>
            <person name="Pearson M."/>
            <person name="Poon T.W."/>
            <person name="Priest M."/>
            <person name="Roberts A."/>
            <person name="Saif S."/>
            <person name="Shea T."/>
            <person name="Sisk P."/>
            <person name="Sykes S."/>
            <person name="Wortman J."/>
            <person name="Nusbaum C."/>
            <person name="Birren B."/>
        </authorList>
    </citation>
    <scope>NUCLEOTIDE SEQUENCE [LARGE SCALE GENOMIC DNA]</scope>
    <source>
        <strain evidence="3 4">CBS 617.96</strain>
    </source>
</reference>
<dbReference type="GeneID" id="19161325"/>
<feature type="region of interest" description="Disordered" evidence="1">
    <location>
        <begin position="237"/>
        <end position="268"/>
    </location>
</feature>
<sequence>MDLRVVQVLLLIFSFVLALFLLIASSKYAAWAKVMTAATGSWLSLVFYVGAIPLMSLVYATAHLAALQFNGLPTPPYLKKNKNNTPSPAPAHEAPYDPNYGVSSTMFILGVSVLHFLAWLAQSILCTSCELAPILAGTQGRVPRWCPQSRFKDIGTPGLANMLGTLATVKDVLEWGMVLLTILLIECARREYMRAVQVQHEAFLGAGAGVDFGGRSRGFDGADSKKPGVAVELSAVEMSGPKPVTSDGQDQGQGQEQGQADAQMLQSRRDELEHRGMQKVMPHVQERENKWLRLQQPEQPFLSQQTWSRAPIQPQIQDWSDGKDNGTTSTGLQRNGTLNHMYESRV</sequence>
<dbReference type="HOGENOM" id="CLU_070845_0_0_1"/>
<dbReference type="EMBL" id="AMWN01000005">
    <property type="protein sequence ID" value="EXJ86088.1"/>
    <property type="molecule type" value="Genomic_DNA"/>
</dbReference>
<dbReference type="OrthoDB" id="4160315at2759"/>
<dbReference type="eggNOG" id="ENOG502R9HS">
    <property type="taxonomic scope" value="Eukaryota"/>
</dbReference>